<evidence type="ECO:0000256" key="2">
    <source>
        <dbReference type="ARBA" id="ARBA00010581"/>
    </source>
</evidence>
<feature type="transmembrane region" description="Helical" evidence="7">
    <location>
        <begin position="89"/>
        <end position="108"/>
    </location>
</feature>
<comment type="similarity">
    <text evidence="2 6">Belongs to the cytochrome c oxidase subunit 3 family.</text>
</comment>
<protein>
    <submittedName>
        <fullName evidence="9">Cytochrome c oxidase subunit 3</fullName>
    </submittedName>
</protein>
<dbReference type="InterPro" id="IPR000298">
    <property type="entry name" value="Cyt_c_oxidase-like_su3"/>
</dbReference>
<comment type="subcellular location">
    <subcellularLocation>
        <location evidence="6">Cell membrane</location>
        <topology evidence="6">Multi-pass membrane protein</topology>
    </subcellularLocation>
    <subcellularLocation>
        <location evidence="1">Membrane</location>
        <topology evidence="1">Multi-pass membrane protein</topology>
    </subcellularLocation>
</comment>
<comment type="caution">
    <text evidence="9">The sequence shown here is derived from an EMBL/GenBank/DDBJ whole genome shotgun (WGS) entry which is preliminary data.</text>
</comment>
<feature type="transmembrane region" description="Helical" evidence="7">
    <location>
        <begin position="21"/>
        <end position="43"/>
    </location>
</feature>
<dbReference type="SUPFAM" id="SSF81452">
    <property type="entry name" value="Cytochrome c oxidase subunit III-like"/>
    <property type="match status" value="1"/>
</dbReference>
<evidence type="ECO:0000259" key="8">
    <source>
        <dbReference type="PROSITE" id="PS50253"/>
    </source>
</evidence>
<evidence type="ECO:0000313" key="10">
    <source>
        <dbReference type="Proteomes" id="UP000808349"/>
    </source>
</evidence>
<keyword evidence="5 7" id="KW-0472">Membrane</keyword>
<feature type="domain" description="Heme-copper oxidase subunit III family profile" evidence="8">
    <location>
        <begin position="17"/>
        <end position="193"/>
    </location>
</feature>
<evidence type="ECO:0000256" key="5">
    <source>
        <dbReference type="ARBA" id="ARBA00023136"/>
    </source>
</evidence>
<dbReference type="PANTHER" id="PTHR11403">
    <property type="entry name" value="CYTOCHROME C OXIDASE SUBUNIT III"/>
    <property type="match status" value="1"/>
</dbReference>
<dbReference type="PROSITE" id="PS50253">
    <property type="entry name" value="COX3"/>
    <property type="match status" value="1"/>
</dbReference>
<keyword evidence="4 7" id="KW-1133">Transmembrane helix</keyword>
<feature type="transmembrane region" description="Helical" evidence="7">
    <location>
        <begin position="59"/>
        <end position="77"/>
    </location>
</feature>
<dbReference type="InterPro" id="IPR035973">
    <property type="entry name" value="Cyt_c_oxidase_su3-like_sf"/>
</dbReference>
<name>A0A9D7XDD2_9BACT</name>
<keyword evidence="3 6" id="KW-0812">Transmembrane</keyword>
<evidence type="ECO:0000256" key="7">
    <source>
        <dbReference type="SAM" id="Phobius"/>
    </source>
</evidence>
<dbReference type="Proteomes" id="UP000808349">
    <property type="component" value="Unassembled WGS sequence"/>
</dbReference>
<proteinExistence type="inferred from homology"/>
<feature type="transmembrane region" description="Helical" evidence="7">
    <location>
        <begin position="128"/>
        <end position="155"/>
    </location>
</feature>
<gene>
    <name evidence="9" type="ORF">IPO85_09940</name>
</gene>
<evidence type="ECO:0000256" key="3">
    <source>
        <dbReference type="ARBA" id="ARBA00022692"/>
    </source>
</evidence>
<dbReference type="AlphaFoldDB" id="A0A9D7XDD2"/>
<evidence type="ECO:0000256" key="6">
    <source>
        <dbReference type="RuleBase" id="RU003376"/>
    </source>
</evidence>
<sequence>MPVVQMFDKTLPPNRMQAMRFGLWIAMASICMMFGAFTSAYLVRKPVGNWYEFKLPVEFFYSTVLIMVSSIFMELCYRNFKSAHEAKFKSYLIFTTITGIGFVVMQIIAWKTLFAQGLSIDLNVSCSFLYLISGMHALHVLGGLAALIIVFINAFLIPFSANPLRTLKIDLVRQYWHFVDFLWIYLLVFLILQ</sequence>
<dbReference type="GO" id="GO:0004129">
    <property type="term" value="F:cytochrome-c oxidase activity"/>
    <property type="evidence" value="ECO:0007669"/>
    <property type="project" value="InterPro"/>
</dbReference>
<evidence type="ECO:0000256" key="1">
    <source>
        <dbReference type="ARBA" id="ARBA00004141"/>
    </source>
</evidence>
<dbReference type="InterPro" id="IPR013833">
    <property type="entry name" value="Cyt_c_oxidase_su3_a-hlx"/>
</dbReference>
<dbReference type="EMBL" id="JADKFW010000005">
    <property type="protein sequence ID" value="MBK9717819.1"/>
    <property type="molecule type" value="Genomic_DNA"/>
</dbReference>
<feature type="transmembrane region" description="Helical" evidence="7">
    <location>
        <begin position="175"/>
        <end position="192"/>
    </location>
</feature>
<reference evidence="9 10" key="1">
    <citation type="submission" date="2020-10" db="EMBL/GenBank/DDBJ databases">
        <title>Connecting structure to function with the recovery of over 1000 high-quality activated sludge metagenome-assembled genomes encoding full-length rRNA genes using long-read sequencing.</title>
        <authorList>
            <person name="Singleton C.M."/>
            <person name="Petriglieri F."/>
            <person name="Kristensen J.M."/>
            <person name="Kirkegaard R.H."/>
            <person name="Michaelsen T.Y."/>
            <person name="Andersen M.H."/>
            <person name="Karst S.M."/>
            <person name="Dueholm M.S."/>
            <person name="Nielsen P.H."/>
            <person name="Albertsen M."/>
        </authorList>
    </citation>
    <scope>NUCLEOTIDE SEQUENCE [LARGE SCALE GENOMIC DNA]</scope>
    <source>
        <strain evidence="9">Ribe_18-Q3-R11-54_BAT3C.373</strain>
    </source>
</reference>
<dbReference type="GO" id="GO:0005886">
    <property type="term" value="C:plasma membrane"/>
    <property type="evidence" value="ECO:0007669"/>
    <property type="project" value="UniProtKB-SubCell"/>
</dbReference>
<dbReference type="Gene3D" id="1.20.120.80">
    <property type="entry name" value="Cytochrome c oxidase, subunit III, four-helix bundle"/>
    <property type="match status" value="1"/>
</dbReference>
<dbReference type="GO" id="GO:0019646">
    <property type="term" value="P:aerobic electron transport chain"/>
    <property type="evidence" value="ECO:0007669"/>
    <property type="project" value="InterPro"/>
</dbReference>
<dbReference type="PANTHER" id="PTHR11403:SF10">
    <property type="entry name" value="CYTOCHROME C OXIDASE"/>
    <property type="match status" value="1"/>
</dbReference>
<evidence type="ECO:0000256" key="4">
    <source>
        <dbReference type="ARBA" id="ARBA00022989"/>
    </source>
</evidence>
<organism evidence="9 10">
    <name type="scientific">Candidatus Defluviibacterium haderslevense</name>
    <dbReference type="NCBI Taxonomy" id="2981993"/>
    <lineage>
        <taxon>Bacteria</taxon>
        <taxon>Pseudomonadati</taxon>
        <taxon>Bacteroidota</taxon>
        <taxon>Saprospiria</taxon>
        <taxon>Saprospirales</taxon>
        <taxon>Saprospiraceae</taxon>
        <taxon>Candidatus Defluviibacterium</taxon>
    </lineage>
</organism>
<accession>A0A9D7XDD2</accession>
<dbReference type="Pfam" id="PF00510">
    <property type="entry name" value="COX3"/>
    <property type="match status" value="1"/>
</dbReference>
<evidence type="ECO:0000313" key="9">
    <source>
        <dbReference type="EMBL" id="MBK9717819.1"/>
    </source>
</evidence>
<dbReference type="InterPro" id="IPR024791">
    <property type="entry name" value="Cyt_c/ubiquinol_Oxase_su3"/>
</dbReference>